<dbReference type="AlphaFoldDB" id="A0A4D5RXS7"/>
<dbReference type="EMBL" id="GHJT01007794">
    <property type="protein sequence ID" value="MOY41765.1"/>
    <property type="molecule type" value="Transcribed_RNA"/>
</dbReference>
<protein>
    <submittedName>
        <fullName evidence="2">Putative secreted protein</fullName>
    </submittedName>
</protein>
<reference evidence="2" key="1">
    <citation type="submission" date="2019-04" db="EMBL/GenBank/DDBJ databases">
        <title>An insight into the mialome of Ixodes scapularis.</title>
        <authorList>
            <person name="Ribeiro J.M."/>
            <person name="Mather T.N."/>
            <person name="Karim S."/>
        </authorList>
    </citation>
    <scope>NUCLEOTIDE SEQUENCE</scope>
</reference>
<organism evidence="2">
    <name type="scientific">Ixodes scapularis</name>
    <name type="common">Black-legged tick</name>
    <name type="synonym">Deer tick</name>
    <dbReference type="NCBI Taxonomy" id="6945"/>
    <lineage>
        <taxon>Eukaryota</taxon>
        <taxon>Metazoa</taxon>
        <taxon>Ecdysozoa</taxon>
        <taxon>Arthropoda</taxon>
        <taxon>Chelicerata</taxon>
        <taxon>Arachnida</taxon>
        <taxon>Acari</taxon>
        <taxon>Parasitiformes</taxon>
        <taxon>Ixodida</taxon>
        <taxon>Ixodoidea</taxon>
        <taxon>Ixodidae</taxon>
        <taxon>Ixodinae</taxon>
        <taxon>Ixodes</taxon>
    </lineage>
</organism>
<proteinExistence type="predicted"/>
<evidence type="ECO:0000313" key="2">
    <source>
        <dbReference type="EMBL" id="MOY41765.1"/>
    </source>
</evidence>
<name>A0A4D5RXS7_IXOSC</name>
<feature type="chain" id="PRO_5020029696" evidence="1">
    <location>
        <begin position="20"/>
        <end position="68"/>
    </location>
</feature>
<sequence>MAVGMQFFFFFFFFMGGRGIGSLCLRFSPGASTIRCTIHPPGCFGTLGRCTFVPGASLREGSFFFYVT</sequence>
<accession>A0A4D5RXS7</accession>
<keyword evidence="1" id="KW-0732">Signal</keyword>
<feature type="signal peptide" evidence="1">
    <location>
        <begin position="1"/>
        <end position="19"/>
    </location>
</feature>
<evidence type="ECO:0000256" key="1">
    <source>
        <dbReference type="SAM" id="SignalP"/>
    </source>
</evidence>